<evidence type="ECO:0000313" key="3">
    <source>
        <dbReference type="EMBL" id="RXK81843.1"/>
    </source>
</evidence>
<dbReference type="EMBL" id="SDHZ01000003">
    <property type="protein sequence ID" value="RXK81843.1"/>
    <property type="molecule type" value="Genomic_DNA"/>
</dbReference>
<dbReference type="Gene3D" id="3.40.50.11350">
    <property type="match status" value="1"/>
</dbReference>
<sequence length="293" mass="34580">MQVIDFMGGLGNQMFQYAFYKRLLANDINTFGSLLYYKYIDPHNGFELDKVFDVKLCFYKDYKLYRFLPDTFKVAQIVCALKGHKIVKEKKTNFYSFHSRYLKQPPSQSVLRFIGYWQSPFYFQDIVKSIKADFVFDENRVSTHNKQFLEEQRGRITVAIHVRRGDYLNKENHALLGSICSVSYYQKAINYFTSHFSDVSLVFFSNDIRWCQANFSTQNSYFIDWNKGADSWQDMYIMSNCTHNIIANSSFSWWGAWLNNNEEKIVICPDRWTNEGGHSNCDLLLDAWIKIKG</sequence>
<protein>
    <submittedName>
        <fullName evidence="3">Alpha-1,2-fucosyltransferase</fullName>
    </submittedName>
</protein>
<name>A0A4Q1D3T7_9BACT</name>
<dbReference type="Pfam" id="PF01531">
    <property type="entry name" value="Glyco_transf_11"/>
    <property type="match status" value="1"/>
</dbReference>
<comment type="caution">
    <text evidence="3">The sequence shown here is derived from an EMBL/GenBank/DDBJ whole genome shotgun (WGS) entry which is preliminary data.</text>
</comment>
<dbReference type="PANTHER" id="PTHR11927">
    <property type="entry name" value="GALACTOSIDE 2-L-FUCOSYLTRANSFERASE"/>
    <property type="match status" value="1"/>
</dbReference>
<dbReference type="GO" id="GO:0008107">
    <property type="term" value="F:galactoside 2-alpha-L-fucosyltransferase activity"/>
    <property type="evidence" value="ECO:0007669"/>
    <property type="project" value="InterPro"/>
</dbReference>
<proteinExistence type="predicted"/>
<accession>A0A4Q1D3T7</accession>
<dbReference type="GO" id="GO:0016020">
    <property type="term" value="C:membrane"/>
    <property type="evidence" value="ECO:0007669"/>
    <property type="project" value="InterPro"/>
</dbReference>
<reference evidence="3 4" key="1">
    <citation type="submission" date="2019-01" db="EMBL/GenBank/DDBJ databases">
        <title>Filimonas sp. strain TTM-71.</title>
        <authorList>
            <person name="Chen W.-M."/>
        </authorList>
    </citation>
    <scope>NUCLEOTIDE SEQUENCE [LARGE SCALE GENOMIC DNA]</scope>
    <source>
        <strain evidence="3 4">TTM-71</strain>
    </source>
</reference>
<gene>
    <name evidence="3" type="ORF">ESB13_18820</name>
</gene>
<dbReference type="InterPro" id="IPR002516">
    <property type="entry name" value="Glyco_trans_11"/>
</dbReference>
<keyword evidence="2 3" id="KW-0808">Transferase</keyword>
<organism evidence="3 4">
    <name type="scientific">Filimonas effusa</name>
    <dbReference type="NCBI Taxonomy" id="2508721"/>
    <lineage>
        <taxon>Bacteria</taxon>
        <taxon>Pseudomonadati</taxon>
        <taxon>Bacteroidota</taxon>
        <taxon>Chitinophagia</taxon>
        <taxon>Chitinophagales</taxon>
        <taxon>Chitinophagaceae</taxon>
        <taxon>Filimonas</taxon>
    </lineage>
</organism>
<keyword evidence="1 3" id="KW-0328">Glycosyltransferase</keyword>
<keyword evidence="4" id="KW-1185">Reference proteome</keyword>
<dbReference type="RefSeq" id="WP_129005240.1">
    <property type="nucleotide sequence ID" value="NZ_SDHZ01000003.1"/>
</dbReference>
<dbReference type="PANTHER" id="PTHR11927:SF9">
    <property type="entry name" value="L-FUCOSYLTRANSFERASE"/>
    <property type="match status" value="1"/>
</dbReference>
<dbReference type="OrthoDB" id="9794601at2"/>
<dbReference type="CDD" id="cd11301">
    <property type="entry name" value="Fut1_Fut2_like"/>
    <property type="match status" value="1"/>
</dbReference>
<evidence type="ECO:0000256" key="1">
    <source>
        <dbReference type="ARBA" id="ARBA00022676"/>
    </source>
</evidence>
<evidence type="ECO:0000313" key="4">
    <source>
        <dbReference type="Proteomes" id="UP000290545"/>
    </source>
</evidence>
<dbReference type="Proteomes" id="UP000290545">
    <property type="component" value="Unassembled WGS sequence"/>
</dbReference>
<evidence type="ECO:0000256" key="2">
    <source>
        <dbReference type="ARBA" id="ARBA00022679"/>
    </source>
</evidence>
<dbReference type="AlphaFoldDB" id="A0A4Q1D3T7"/>
<dbReference type="GO" id="GO:0005975">
    <property type="term" value="P:carbohydrate metabolic process"/>
    <property type="evidence" value="ECO:0007669"/>
    <property type="project" value="InterPro"/>
</dbReference>